<feature type="transmembrane region" description="Helical" evidence="12">
    <location>
        <begin position="364"/>
        <end position="386"/>
    </location>
</feature>
<dbReference type="InterPro" id="IPR051163">
    <property type="entry name" value="Sodium:Solute_Symporter_SSF"/>
</dbReference>
<keyword evidence="9 12" id="KW-0472">Membrane</keyword>
<evidence type="ECO:0000256" key="2">
    <source>
        <dbReference type="ARBA" id="ARBA00006434"/>
    </source>
</evidence>
<dbReference type="InterPro" id="IPR001734">
    <property type="entry name" value="Na/solute_symporter"/>
</dbReference>
<comment type="similarity">
    <text evidence="2 11">Belongs to the sodium:solute symporter (SSF) (TC 2.A.21) family.</text>
</comment>
<gene>
    <name evidence="13" type="ORF">B4U79_12561</name>
</gene>
<evidence type="ECO:0000256" key="11">
    <source>
        <dbReference type="RuleBase" id="RU362091"/>
    </source>
</evidence>
<feature type="transmembrane region" description="Helical" evidence="12">
    <location>
        <begin position="83"/>
        <end position="105"/>
    </location>
</feature>
<evidence type="ECO:0000256" key="6">
    <source>
        <dbReference type="ARBA" id="ARBA00022989"/>
    </source>
</evidence>
<evidence type="ECO:0000256" key="8">
    <source>
        <dbReference type="ARBA" id="ARBA00023065"/>
    </source>
</evidence>
<evidence type="ECO:0000256" key="9">
    <source>
        <dbReference type="ARBA" id="ARBA00023136"/>
    </source>
</evidence>
<keyword evidence="8" id="KW-0406">Ion transport</keyword>
<dbReference type="PANTHER" id="PTHR42985:SF40">
    <property type="entry name" value="LD47995P-RELATED"/>
    <property type="match status" value="1"/>
</dbReference>
<evidence type="ECO:0000256" key="1">
    <source>
        <dbReference type="ARBA" id="ARBA00004651"/>
    </source>
</evidence>
<keyword evidence="3" id="KW-0813">Transport</keyword>
<keyword evidence="14" id="KW-1185">Reference proteome</keyword>
<dbReference type="Gene3D" id="1.20.1730.10">
    <property type="entry name" value="Sodium/glucose cotransporter"/>
    <property type="match status" value="1"/>
</dbReference>
<feature type="transmembrane region" description="Helical" evidence="12">
    <location>
        <begin position="41"/>
        <end position="63"/>
    </location>
</feature>
<protein>
    <submittedName>
        <fullName evidence="13">Sodium-coupled monocarboxylate transporter 1-like protein 2</fullName>
    </submittedName>
</protein>
<organism evidence="13 14">
    <name type="scientific">Dinothrombium tinctorium</name>
    <dbReference type="NCBI Taxonomy" id="1965070"/>
    <lineage>
        <taxon>Eukaryota</taxon>
        <taxon>Metazoa</taxon>
        <taxon>Ecdysozoa</taxon>
        <taxon>Arthropoda</taxon>
        <taxon>Chelicerata</taxon>
        <taxon>Arachnida</taxon>
        <taxon>Acari</taxon>
        <taxon>Acariformes</taxon>
        <taxon>Trombidiformes</taxon>
        <taxon>Prostigmata</taxon>
        <taxon>Anystina</taxon>
        <taxon>Parasitengona</taxon>
        <taxon>Trombidioidea</taxon>
        <taxon>Trombidiidae</taxon>
        <taxon>Dinothrombium</taxon>
    </lineage>
</organism>
<comment type="caution">
    <text evidence="13">The sequence shown here is derived from an EMBL/GenBank/DDBJ whole genome shotgun (WGS) entry which is preliminary data.</text>
</comment>
<keyword evidence="4" id="KW-1003">Cell membrane</keyword>
<keyword evidence="7" id="KW-0915">Sodium</keyword>
<dbReference type="PROSITE" id="PS50283">
    <property type="entry name" value="NA_SOLUT_SYMP_3"/>
    <property type="match status" value="1"/>
</dbReference>
<evidence type="ECO:0000256" key="10">
    <source>
        <dbReference type="ARBA" id="ARBA00023201"/>
    </source>
</evidence>
<dbReference type="PANTHER" id="PTHR42985">
    <property type="entry name" value="SODIUM-COUPLED MONOCARBOXYLATE TRANSPORTER"/>
    <property type="match status" value="1"/>
</dbReference>
<feature type="transmembrane region" description="Helical" evidence="12">
    <location>
        <begin position="193"/>
        <end position="210"/>
    </location>
</feature>
<keyword evidence="5 12" id="KW-0812">Transmembrane</keyword>
<dbReference type="OrthoDB" id="6500544at2759"/>
<dbReference type="GO" id="GO:0006814">
    <property type="term" value="P:sodium ion transport"/>
    <property type="evidence" value="ECO:0007669"/>
    <property type="project" value="UniProtKB-KW"/>
</dbReference>
<dbReference type="AlphaFoldDB" id="A0A443RPD2"/>
<keyword evidence="10" id="KW-0739">Sodium transport</keyword>
<dbReference type="GO" id="GO:0005886">
    <property type="term" value="C:plasma membrane"/>
    <property type="evidence" value="ECO:0007669"/>
    <property type="project" value="UniProtKB-SubCell"/>
</dbReference>
<dbReference type="EMBL" id="NCKU01000118">
    <property type="protein sequence ID" value="RWS17107.1"/>
    <property type="molecule type" value="Genomic_DNA"/>
</dbReference>
<name>A0A443RPD2_9ACAR</name>
<evidence type="ECO:0000256" key="4">
    <source>
        <dbReference type="ARBA" id="ARBA00022475"/>
    </source>
</evidence>
<feature type="transmembrane region" description="Helical" evidence="12">
    <location>
        <begin position="137"/>
        <end position="156"/>
    </location>
</feature>
<evidence type="ECO:0000313" key="14">
    <source>
        <dbReference type="Proteomes" id="UP000285301"/>
    </source>
</evidence>
<comment type="subcellular location">
    <subcellularLocation>
        <location evidence="1">Cell membrane</location>
        <topology evidence="1">Multi-pass membrane protein</topology>
    </subcellularLocation>
</comment>
<dbReference type="NCBIfam" id="TIGR00813">
    <property type="entry name" value="sss"/>
    <property type="match status" value="1"/>
</dbReference>
<proteinExistence type="inferred from homology"/>
<feature type="transmembrane region" description="Helical" evidence="12">
    <location>
        <begin position="469"/>
        <end position="490"/>
    </location>
</feature>
<dbReference type="GO" id="GO:0015293">
    <property type="term" value="F:symporter activity"/>
    <property type="evidence" value="ECO:0007669"/>
    <property type="project" value="TreeGrafter"/>
</dbReference>
<evidence type="ECO:0000256" key="7">
    <source>
        <dbReference type="ARBA" id="ARBA00023053"/>
    </source>
</evidence>
<accession>A0A443RPD2</accession>
<dbReference type="InterPro" id="IPR038377">
    <property type="entry name" value="Na/Glc_symporter_sf"/>
</dbReference>
<evidence type="ECO:0000256" key="5">
    <source>
        <dbReference type="ARBA" id="ARBA00022692"/>
    </source>
</evidence>
<feature type="transmembrane region" description="Helical" evidence="12">
    <location>
        <begin position="339"/>
        <end position="358"/>
    </location>
</feature>
<reference evidence="13 14" key="1">
    <citation type="journal article" date="2018" name="Gigascience">
        <title>Genomes of trombidid mites reveal novel predicted allergens and laterally-transferred genes associated with secondary metabolism.</title>
        <authorList>
            <person name="Dong X."/>
            <person name="Chaisiri K."/>
            <person name="Xia D."/>
            <person name="Armstrong S.D."/>
            <person name="Fang Y."/>
            <person name="Donnelly M.J."/>
            <person name="Kadowaki T."/>
            <person name="McGarry J.W."/>
            <person name="Darby A.C."/>
            <person name="Makepeace B.L."/>
        </authorList>
    </citation>
    <scope>NUCLEOTIDE SEQUENCE [LARGE SCALE GENOMIC DNA]</scope>
    <source>
        <strain evidence="13">UoL-WK</strain>
    </source>
</reference>
<dbReference type="Proteomes" id="UP000285301">
    <property type="component" value="Unassembled WGS sequence"/>
</dbReference>
<evidence type="ECO:0000256" key="3">
    <source>
        <dbReference type="ARBA" id="ARBA00022448"/>
    </source>
</evidence>
<feature type="transmembrane region" description="Helical" evidence="12">
    <location>
        <begin position="7"/>
        <end position="29"/>
    </location>
</feature>
<dbReference type="STRING" id="1965070.A0A443RPD2"/>
<keyword evidence="6 12" id="KW-1133">Transmembrane helix</keyword>
<evidence type="ECO:0000256" key="12">
    <source>
        <dbReference type="SAM" id="Phobius"/>
    </source>
</evidence>
<sequence>MTGGKDFSVAPVVLSLMASYLTATTLIGWPVEIYTRGTQLFASLVAGFVSTYVAAEVFIPIYFKINAISINKYLEERFNSKTLVVTTSALMTLSWVSCFSPALAFGVSTGVSTTNCILLTAGVVTIYTTFGGLKAVIWTDVIQLILMIIGLIAIIIKGTLDIGGVGEVLERNSLGGRIELFNFKFNPYMSNNVWTVAFGTSFVYIAAYCTDQLAVQRMCALPNMEKVRRALFYVMIGFFFIEFSVLYLGMVIFAYFYKCDPLKAGQIQRTDEIVTLYVSEIFDNTYPGLLGLFVTCIFCSSLSTLSSGLSALSVLIWEDWLKSLLPKVKPTTNVLITKFLSLLIGIIVLGAAFLAMNIGTIFEAIFILIGAPVGPLFGLFFLGVTFPNVNWKGAITGMGTGFLIAIWITVGAIFNKAPEMVLPTTTDGCNNTSLLANITHSTPFEQLKHSRISSYAPRGLNLVYHISPLFVPVVTFLTTIMVGNIVSFIFGGNEDKEVDEILLCDLVRKVRDYMKALKKNRKSKPSNCEIAKTTHL</sequence>
<feature type="transmembrane region" description="Helical" evidence="12">
    <location>
        <begin position="231"/>
        <end position="257"/>
    </location>
</feature>
<feature type="transmembrane region" description="Helical" evidence="12">
    <location>
        <begin position="393"/>
        <end position="414"/>
    </location>
</feature>
<dbReference type="Pfam" id="PF00474">
    <property type="entry name" value="SSF"/>
    <property type="match status" value="1"/>
</dbReference>
<feature type="transmembrane region" description="Helical" evidence="12">
    <location>
        <begin position="289"/>
        <end position="318"/>
    </location>
</feature>
<feature type="transmembrane region" description="Helical" evidence="12">
    <location>
        <begin position="111"/>
        <end position="130"/>
    </location>
</feature>
<evidence type="ECO:0000313" key="13">
    <source>
        <dbReference type="EMBL" id="RWS17107.1"/>
    </source>
</evidence>